<evidence type="ECO:0000256" key="8">
    <source>
        <dbReference type="ARBA" id="ARBA00023056"/>
    </source>
</evidence>
<keyword evidence="6" id="KW-0328">Glycosyltransferase</keyword>
<evidence type="ECO:0000256" key="9">
    <source>
        <dbReference type="ARBA" id="ARBA00031979"/>
    </source>
</evidence>
<dbReference type="InterPro" id="IPR013783">
    <property type="entry name" value="Ig-like_fold"/>
</dbReference>
<dbReference type="CDD" id="cd02854">
    <property type="entry name" value="E_set_GBE_euk_N"/>
    <property type="match status" value="1"/>
</dbReference>
<evidence type="ECO:0000313" key="14">
    <source>
        <dbReference type="Proteomes" id="UP000054477"/>
    </source>
</evidence>
<evidence type="ECO:0000259" key="12">
    <source>
        <dbReference type="SMART" id="SM00642"/>
    </source>
</evidence>
<protein>
    <recommendedName>
        <fullName evidence="5">1,4-alpha-glucan-branching enzyme</fullName>
        <ecNumber evidence="4">2.4.1.18</ecNumber>
    </recommendedName>
    <alternativeName>
        <fullName evidence="9">Glycogen-branching enzyme</fullName>
    </alternativeName>
</protein>
<dbReference type="FunFam" id="2.60.40.1180:FF:000003">
    <property type="entry name" value="1,4-alpha-glucan-branching enzyme, chloroplastic/amyloplastic"/>
    <property type="match status" value="1"/>
</dbReference>
<feature type="domain" description="Glycosyl hydrolase family 13 catalytic" evidence="12">
    <location>
        <begin position="197"/>
        <end position="567"/>
    </location>
</feature>
<dbReference type="GO" id="GO:0005737">
    <property type="term" value="C:cytoplasm"/>
    <property type="evidence" value="ECO:0007669"/>
    <property type="project" value="TreeGrafter"/>
</dbReference>
<dbReference type="InterPro" id="IPR006047">
    <property type="entry name" value="GH13_cat_dom"/>
</dbReference>
<accession>A0A0C9Y9H3</accession>
<dbReference type="Pfam" id="PF00128">
    <property type="entry name" value="Alpha-amylase"/>
    <property type="match status" value="1"/>
</dbReference>
<dbReference type="GO" id="GO:0005978">
    <property type="term" value="P:glycogen biosynthetic process"/>
    <property type="evidence" value="ECO:0007669"/>
    <property type="project" value="UniProtKB-UniPathway"/>
</dbReference>
<dbReference type="InterPro" id="IPR014756">
    <property type="entry name" value="Ig_E-set"/>
</dbReference>
<dbReference type="PANTHER" id="PTHR43651:SF3">
    <property type="entry name" value="1,4-ALPHA-GLUCAN-BRANCHING ENZYME"/>
    <property type="match status" value="1"/>
</dbReference>
<dbReference type="GO" id="GO:0003844">
    <property type="term" value="F:1,4-alpha-glucan branching enzyme activity"/>
    <property type="evidence" value="ECO:0007669"/>
    <property type="project" value="UniProtKB-EC"/>
</dbReference>
<sequence length="680" mass="78199">MPTDALDPNVVLEIDGYLKPNIPAIIQRHNLFRQWKDNIEKHENGFDNFTKGYLKFGFHVGPGNEVVYREWAPNAKEAFLIGDFNEWNRQSHPMKRDDFGVWEVTVPPLPSGACAIPHDTKVKISMILPSGQRIERLPAWINRVTQDLSVSPVYDARFWSPPVSEKYTFKNRRPQKPKNIRIYEAHVGISTSEPRVGTYKEFTNNTLPRIKDLGYNTIQLMAIMEHAYYASFGYQVTSFFAASSRYGTPEDLKELIDTAHGLGLTVLLDIVHSHACKNVLDGINEFDGTDHLYFHEGGKGRHQLWDSRLFNYGSHEVLRFLLSNLRFWVEEYQFDGFRFDGVTSMMYKHHGIGTGFSGGYHEYFGDGADDEGVVYLMLANEVMHDLYPFVITIAEDVSGMPLLSLPVDVGGLGFDYRLSMAVPDMWIKLLKHKQDDEWDLGNIVHTLTNRRHGEKSIAYCESHDQALVGDKTLAFWLMDKEMYTHMSDLTPMTPIIARGLALHKMIRLLTHSLGGEGYLNFEGNEFGHPEWLDFPREGNNNSFHYARRQWNVVDDQILRYRYLNNFDREMNHIAGQYGWLEAPQAYVSLKNEADKVLVYERAGLLFVFNFHPSKSYADYRVGVEEAGEYKICLSSDEGRFGGFDNIALDSKFLTTPMEWNGRKNWLQVYIPSRTSIVLTK</sequence>
<dbReference type="GO" id="GO:0004553">
    <property type="term" value="F:hydrolase activity, hydrolyzing O-glycosyl compounds"/>
    <property type="evidence" value="ECO:0007669"/>
    <property type="project" value="InterPro"/>
</dbReference>
<dbReference type="Gene3D" id="2.60.40.1180">
    <property type="entry name" value="Golgi alpha-mannosidase II"/>
    <property type="match status" value="1"/>
</dbReference>
<evidence type="ECO:0000256" key="11">
    <source>
        <dbReference type="PIRSR" id="PIRSR000463-1"/>
    </source>
</evidence>
<dbReference type="FunFam" id="2.60.40.10:FF:000250">
    <property type="entry name" value="1,4-alpha-glucan-branching enzyme, chloroplastic/amyloplastic"/>
    <property type="match status" value="1"/>
</dbReference>
<dbReference type="AlphaFoldDB" id="A0A0C9Y9H3"/>
<dbReference type="Proteomes" id="UP000054477">
    <property type="component" value="Unassembled WGS sequence"/>
</dbReference>
<dbReference type="SUPFAM" id="SSF81296">
    <property type="entry name" value="E set domains"/>
    <property type="match status" value="1"/>
</dbReference>
<dbReference type="STRING" id="1095629.A0A0C9Y9H3"/>
<evidence type="ECO:0000256" key="10">
    <source>
        <dbReference type="ARBA" id="ARBA00049618"/>
    </source>
</evidence>
<comment type="function">
    <text evidence="10">Glycogen-branching enzyme participates in the glycogen biosynthetic process along with glycogenin and glycogen synthase. Generates alpha-1,6-glucosidic branches from alpha-1,4-linked glucose chains, to increase solubility of the glycogen polymer.</text>
</comment>
<dbReference type="InterPro" id="IPR004193">
    <property type="entry name" value="Glyco_hydro_13_N"/>
</dbReference>
<comment type="similarity">
    <text evidence="3">Belongs to the glycosyl hydrolase 13 family. GlgB subfamily.</text>
</comment>
<dbReference type="InterPro" id="IPR037439">
    <property type="entry name" value="Branching_enzy"/>
</dbReference>
<dbReference type="UniPathway" id="UPA00164"/>
<dbReference type="SUPFAM" id="SSF51445">
    <property type="entry name" value="(Trans)glycosidases"/>
    <property type="match status" value="1"/>
</dbReference>
<dbReference type="PIRSF" id="PIRSF000463">
    <property type="entry name" value="GlgB"/>
    <property type="match status" value="1"/>
</dbReference>
<reference evidence="13 14" key="1">
    <citation type="submission" date="2014-04" db="EMBL/GenBank/DDBJ databases">
        <authorList>
            <consortium name="DOE Joint Genome Institute"/>
            <person name="Kuo A."/>
            <person name="Kohler A."/>
            <person name="Nagy L.G."/>
            <person name="Floudas D."/>
            <person name="Copeland A."/>
            <person name="Barry K.W."/>
            <person name="Cichocki N."/>
            <person name="Veneault-Fourrey C."/>
            <person name="LaButti K."/>
            <person name="Lindquist E.A."/>
            <person name="Lipzen A."/>
            <person name="Lundell T."/>
            <person name="Morin E."/>
            <person name="Murat C."/>
            <person name="Sun H."/>
            <person name="Tunlid A."/>
            <person name="Henrissat B."/>
            <person name="Grigoriev I.V."/>
            <person name="Hibbett D.S."/>
            <person name="Martin F."/>
            <person name="Nordberg H.P."/>
            <person name="Cantor M.N."/>
            <person name="Hua S.X."/>
        </authorList>
    </citation>
    <scope>NUCLEOTIDE SEQUENCE [LARGE SCALE GENOMIC DNA]</scope>
    <source>
        <strain evidence="13 14">LaAM-08-1</strain>
    </source>
</reference>
<dbReference type="Pfam" id="PF02922">
    <property type="entry name" value="CBM_48"/>
    <property type="match status" value="1"/>
</dbReference>
<dbReference type="OrthoDB" id="196493at2759"/>
<evidence type="ECO:0000256" key="7">
    <source>
        <dbReference type="ARBA" id="ARBA00022679"/>
    </source>
</evidence>
<evidence type="ECO:0000256" key="2">
    <source>
        <dbReference type="ARBA" id="ARBA00004964"/>
    </source>
</evidence>
<keyword evidence="13" id="KW-0378">Hydrolase</keyword>
<dbReference type="PANTHER" id="PTHR43651">
    <property type="entry name" value="1,4-ALPHA-GLUCAN-BRANCHING ENZYME"/>
    <property type="match status" value="1"/>
</dbReference>
<comment type="catalytic activity">
    <reaction evidence="1">
        <text>Transfers a segment of a (1-&gt;4)-alpha-D-glucan chain to a primary hydroxy group in a similar glucan chain.</text>
        <dbReference type="EC" id="2.4.1.18"/>
    </reaction>
</comment>
<name>A0A0C9Y9H3_9AGAR</name>
<dbReference type="Gene3D" id="3.20.20.80">
    <property type="entry name" value="Glycosidases"/>
    <property type="match status" value="1"/>
</dbReference>
<feature type="active site" description="Nucleophile" evidence="11">
    <location>
        <position position="340"/>
    </location>
</feature>
<dbReference type="SUPFAM" id="SSF51011">
    <property type="entry name" value="Glycosyl hydrolase domain"/>
    <property type="match status" value="1"/>
</dbReference>
<evidence type="ECO:0000256" key="5">
    <source>
        <dbReference type="ARBA" id="ARBA00020932"/>
    </source>
</evidence>
<keyword evidence="7" id="KW-0808">Transferase</keyword>
<comment type="pathway">
    <text evidence="2">Glycan biosynthesis; glycogen biosynthesis.</text>
</comment>
<evidence type="ECO:0000313" key="13">
    <source>
        <dbReference type="EMBL" id="KIK04688.1"/>
    </source>
</evidence>
<dbReference type="InterPro" id="IPR017853">
    <property type="entry name" value="GH"/>
</dbReference>
<dbReference type="EC" id="2.4.1.18" evidence="4"/>
<keyword evidence="8" id="KW-0320">Glycogen biosynthesis</keyword>
<dbReference type="InterPro" id="IPR013780">
    <property type="entry name" value="Glyco_hydro_b"/>
</dbReference>
<evidence type="ECO:0000256" key="1">
    <source>
        <dbReference type="ARBA" id="ARBA00000826"/>
    </source>
</evidence>
<reference evidence="14" key="2">
    <citation type="submission" date="2015-01" db="EMBL/GenBank/DDBJ databases">
        <title>Evolutionary Origins and Diversification of the Mycorrhizal Mutualists.</title>
        <authorList>
            <consortium name="DOE Joint Genome Institute"/>
            <consortium name="Mycorrhizal Genomics Consortium"/>
            <person name="Kohler A."/>
            <person name="Kuo A."/>
            <person name="Nagy L.G."/>
            <person name="Floudas D."/>
            <person name="Copeland A."/>
            <person name="Barry K.W."/>
            <person name="Cichocki N."/>
            <person name="Veneault-Fourrey C."/>
            <person name="LaButti K."/>
            <person name="Lindquist E.A."/>
            <person name="Lipzen A."/>
            <person name="Lundell T."/>
            <person name="Morin E."/>
            <person name="Murat C."/>
            <person name="Riley R."/>
            <person name="Ohm R."/>
            <person name="Sun H."/>
            <person name="Tunlid A."/>
            <person name="Henrissat B."/>
            <person name="Grigoriev I.V."/>
            <person name="Hibbett D.S."/>
            <person name="Martin F."/>
        </authorList>
    </citation>
    <scope>NUCLEOTIDE SEQUENCE [LARGE SCALE GENOMIC DNA]</scope>
    <source>
        <strain evidence="14">LaAM-08-1</strain>
    </source>
</reference>
<feature type="active site" description="Proton donor" evidence="11">
    <location>
        <position position="395"/>
    </location>
</feature>
<evidence type="ECO:0000256" key="6">
    <source>
        <dbReference type="ARBA" id="ARBA00022676"/>
    </source>
</evidence>
<dbReference type="Gene3D" id="2.60.40.10">
    <property type="entry name" value="Immunoglobulins"/>
    <property type="match status" value="1"/>
</dbReference>
<dbReference type="InterPro" id="IPR006048">
    <property type="entry name" value="A-amylase/branching_C"/>
</dbReference>
<keyword evidence="14" id="KW-1185">Reference proteome</keyword>
<dbReference type="Pfam" id="PF02806">
    <property type="entry name" value="Alpha-amylase_C"/>
    <property type="match status" value="1"/>
</dbReference>
<proteinExistence type="inferred from homology"/>
<dbReference type="CDD" id="cd11321">
    <property type="entry name" value="AmyAc_bac_euk_BE"/>
    <property type="match status" value="1"/>
</dbReference>
<gene>
    <name evidence="13" type="ORF">K443DRAFT_675704</name>
</gene>
<evidence type="ECO:0000256" key="3">
    <source>
        <dbReference type="ARBA" id="ARBA00009000"/>
    </source>
</evidence>
<dbReference type="EMBL" id="KN838567">
    <property type="protein sequence ID" value="KIK04688.1"/>
    <property type="molecule type" value="Genomic_DNA"/>
</dbReference>
<dbReference type="FunFam" id="3.20.20.80:FF:000001">
    <property type="entry name" value="1,4-alpha-glucan branching enzyme"/>
    <property type="match status" value="1"/>
</dbReference>
<dbReference type="SMART" id="SM00642">
    <property type="entry name" value="Aamy"/>
    <property type="match status" value="1"/>
</dbReference>
<organism evidence="13 14">
    <name type="scientific">Laccaria amethystina LaAM-08-1</name>
    <dbReference type="NCBI Taxonomy" id="1095629"/>
    <lineage>
        <taxon>Eukaryota</taxon>
        <taxon>Fungi</taxon>
        <taxon>Dikarya</taxon>
        <taxon>Basidiomycota</taxon>
        <taxon>Agaricomycotina</taxon>
        <taxon>Agaricomycetes</taxon>
        <taxon>Agaricomycetidae</taxon>
        <taxon>Agaricales</taxon>
        <taxon>Agaricineae</taxon>
        <taxon>Hydnangiaceae</taxon>
        <taxon>Laccaria</taxon>
    </lineage>
</organism>
<dbReference type="HOGENOM" id="CLU_011131_2_2_1"/>
<evidence type="ECO:0000256" key="4">
    <source>
        <dbReference type="ARBA" id="ARBA00012541"/>
    </source>
</evidence>
<dbReference type="GO" id="GO:0043169">
    <property type="term" value="F:cation binding"/>
    <property type="evidence" value="ECO:0007669"/>
    <property type="project" value="InterPro"/>
</dbReference>